<keyword evidence="2" id="KW-1185">Reference proteome</keyword>
<reference evidence="2" key="1">
    <citation type="journal article" date="2018" name="BMC Genomics">
        <title>Genomic insights into host adaptation between the wheat stripe rust pathogen (Puccinia striiformis f. sp. tritici) and the barley stripe rust pathogen (Puccinia striiformis f. sp. hordei).</title>
        <authorList>
            <person name="Xia C."/>
            <person name="Wang M."/>
            <person name="Yin C."/>
            <person name="Cornejo O.E."/>
            <person name="Hulbert S.H."/>
            <person name="Chen X."/>
        </authorList>
    </citation>
    <scope>NUCLEOTIDE SEQUENCE [LARGE SCALE GENOMIC DNA]</scope>
    <source>
        <strain evidence="2">93-210</strain>
    </source>
</reference>
<evidence type="ECO:0000313" key="1">
    <source>
        <dbReference type="EMBL" id="KAI7945102.1"/>
    </source>
</evidence>
<organism evidence="1 2">
    <name type="scientific">Puccinia striiformis f. sp. tritici</name>
    <dbReference type="NCBI Taxonomy" id="168172"/>
    <lineage>
        <taxon>Eukaryota</taxon>
        <taxon>Fungi</taxon>
        <taxon>Dikarya</taxon>
        <taxon>Basidiomycota</taxon>
        <taxon>Pucciniomycotina</taxon>
        <taxon>Pucciniomycetes</taxon>
        <taxon>Pucciniales</taxon>
        <taxon>Pucciniaceae</taxon>
        <taxon>Puccinia</taxon>
    </lineage>
</organism>
<accession>A0ACC0E642</accession>
<dbReference type="Proteomes" id="UP001060170">
    <property type="component" value="Chromosome 10"/>
</dbReference>
<proteinExistence type="predicted"/>
<comment type="caution">
    <text evidence="1">The sequence shown here is derived from an EMBL/GenBank/DDBJ whole genome shotgun (WGS) entry which is preliminary data.</text>
</comment>
<dbReference type="EMBL" id="CM045874">
    <property type="protein sequence ID" value="KAI7945102.1"/>
    <property type="molecule type" value="Genomic_DNA"/>
</dbReference>
<evidence type="ECO:0000313" key="2">
    <source>
        <dbReference type="Proteomes" id="UP001060170"/>
    </source>
</evidence>
<protein>
    <submittedName>
        <fullName evidence="1">Uncharacterized protein</fullName>
    </submittedName>
</protein>
<name>A0ACC0E642_9BASI</name>
<reference evidence="2" key="2">
    <citation type="journal article" date="2018" name="Mol. Plant Microbe Interact.">
        <title>Genome sequence resources for the wheat stripe rust pathogen (Puccinia striiformis f. sp. tritici) and the barley stripe rust pathogen (Puccinia striiformis f. sp. hordei).</title>
        <authorList>
            <person name="Xia C."/>
            <person name="Wang M."/>
            <person name="Yin C."/>
            <person name="Cornejo O.E."/>
            <person name="Hulbert S.H."/>
            <person name="Chen X."/>
        </authorList>
    </citation>
    <scope>NUCLEOTIDE SEQUENCE [LARGE SCALE GENOMIC DNA]</scope>
    <source>
        <strain evidence="2">93-210</strain>
    </source>
</reference>
<gene>
    <name evidence="1" type="ORF">MJO28_010797</name>
</gene>
<sequence length="240" mass="27032">MYSLKRPGVLPQRPGLGCWKEYLLPQTTGSTPSTTGSWSLEGVLTPSNNREYSLKQPGVLPQTTGSTPSNNREYSLKQPGVLPQRPGLGRWREYSLNDWCTPSNDGSDQSLREYSRSFEGGCVLSQRPRPGLRRGVPAHPQRGVQPREPTIEDLEDSPETTPQNQDKGKQPEQTGYGLHNARDMDEDSLPINQQQAPRRQGIPHQAPVYHFQDPTYEDIPRIIKEHGLAYDGTHFMKFLD</sequence>
<reference evidence="1 2" key="3">
    <citation type="journal article" date="2022" name="Microbiol. Spectr.">
        <title>Folding features and dynamics of 3D genome architecture in plant fungal pathogens.</title>
        <authorList>
            <person name="Xia C."/>
        </authorList>
    </citation>
    <scope>NUCLEOTIDE SEQUENCE [LARGE SCALE GENOMIC DNA]</scope>
    <source>
        <strain evidence="1 2">93-210</strain>
    </source>
</reference>